<dbReference type="KEGG" id="rga:RGR602_PC00409"/>
<dbReference type="SUPFAM" id="SSF52833">
    <property type="entry name" value="Thioredoxin-like"/>
    <property type="match status" value="1"/>
</dbReference>
<dbReference type="Proteomes" id="UP000031368">
    <property type="component" value="Plasmid pRgalR602c"/>
</dbReference>
<reference evidence="2 3" key="1">
    <citation type="submission" date="2013-11" db="EMBL/GenBank/DDBJ databases">
        <title>Complete genome sequence of Rhizobium gallicum bv. gallicum R602.</title>
        <authorList>
            <person name="Bustos P."/>
            <person name="Santamaria R.I."/>
            <person name="Lozano L."/>
            <person name="Acosta J.L."/>
            <person name="Ormeno-Orrillo E."/>
            <person name="Rogel M.A."/>
            <person name="Romero D."/>
            <person name="Cevallos M.A."/>
            <person name="Martinez-Romero E."/>
            <person name="Gonzalez V."/>
        </authorList>
    </citation>
    <scope>NUCLEOTIDE SEQUENCE [LARGE SCALE GENOMIC DNA]</scope>
    <source>
        <strain evidence="2 3">R602</strain>
        <plasmid evidence="2 3">pRgalR602c</plasmid>
    </source>
</reference>
<evidence type="ECO:0000259" key="1">
    <source>
        <dbReference type="Pfam" id="PF01323"/>
    </source>
</evidence>
<dbReference type="GO" id="GO:0016491">
    <property type="term" value="F:oxidoreductase activity"/>
    <property type="evidence" value="ECO:0007669"/>
    <property type="project" value="InterPro"/>
</dbReference>
<proteinExistence type="predicted"/>
<dbReference type="CDD" id="cd03025">
    <property type="entry name" value="DsbA_FrnE_like"/>
    <property type="match status" value="1"/>
</dbReference>
<dbReference type="Pfam" id="PF01323">
    <property type="entry name" value="DSBA"/>
    <property type="match status" value="1"/>
</dbReference>
<accession>A0A0B4X908</accession>
<evidence type="ECO:0000313" key="2">
    <source>
        <dbReference type="EMBL" id="AJD44449.1"/>
    </source>
</evidence>
<geneLocation type="plasmid" evidence="2 3">
    <name>pRgalR602c</name>
</geneLocation>
<dbReference type="RefSeq" id="WP_040114801.1">
    <property type="nucleotide sequence ID" value="NZ_CP006880.1"/>
</dbReference>
<feature type="domain" description="DSBA-like thioredoxin" evidence="1">
    <location>
        <begin position="5"/>
        <end position="198"/>
    </location>
</feature>
<dbReference type="AlphaFoldDB" id="A0A0B4X908"/>
<protein>
    <submittedName>
        <fullName evidence="2">DSBA-like thioredoxin protein</fullName>
    </submittedName>
</protein>
<dbReference type="Gene3D" id="3.40.30.10">
    <property type="entry name" value="Glutaredoxin"/>
    <property type="match status" value="1"/>
</dbReference>
<dbReference type="EMBL" id="CP006880">
    <property type="protein sequence ID" value="AJD44449.1"/>
    <property type="molecule type" value="Genomic_DNA"/>
</dbReference>
<gene>
    <name evidence="2" type="ORF">RGR602_PC00409</name>
</gene>
<dbReference type="HOGENOM" id="CLU_097497_0_0_5"/>
<keyword evidence="2" id="KW-0614">Plasmid</keyword>
<organism evidence="2 3">
    <name type="scientific">Rhizobium gallicum bv. gallicum R602sp</name>
    <dbReference type="NCBI Taxonomy" id="1041138"/>
    <lineage>
        <taxon>Bacteria</taxon>
        <taxon>Pseudomonadati</taxon>
        <taxon>Pseudomonadota</taxon>
        <taxon>Alphaproteobacteria</taxon>
        <taxon>Hyphomicrobiales</taxon>
        <taxon>Rhizobiaceae</taxon>
        <taxon>Rhizobium/Agrobacterium group</taxon>
        <taxon>Rhizobium</taxon>
    </lineage>
</organism>
<keyword evidence="3" id="KW-1185">Reference proteome</keyword>
<dbReference type="InterPro" id="IPR001853">
    <property type="entry name" value="DSBA-like_thioredoxin_dom"/>
</dbReference>
<name>A0A0B4X908_9HYPH</name>
<sequence>MHITYLFDPLCGWCYGAGPALEKLVKLEGITIELAPTGLFAGEGARPINERFSAYAWQNDQRIGQLTGQVFSQVYRDRVLGSVGSMFDSAPATLGVVAVELTQPGKEREALKALQNVRYVDGCNNSEMAVVADALDAAGFTDAAVCVLTLDDTLLGIYRKRIEKARGLMTEFRLDGVPALLVGDGDQRRKLSSGALFGGFDLLAAELRAA</sequence>
<evidence type="ECO:0000313" key="3">
    <source>
        <dbReference type="Proteomes" id="UP000031368"/>
    </source>
</evidence>
<dbReference type="InterPro" id="IPR036249">
    <property type="entry name" value="Thioredoxin-like_sf"/>
</dbReference>